<accession>A0A0A8YTT1</accession>
<name>A0A0A8YTT1_ARUDO</name>
<dbReference type="AlphaFoldDB" id="A0A0A8YTT1"/>
<organism evidence="1">
    <name type="scientific">Arundo donax</name>
    <name type="common">Giant reed</name>
    <name type="synonym">Donax arundinaceus</name>
    <dbReference type="NCBI Taxonomy" id="35708"/>
    <lineage>
        <taxon>Eukaryota</taxon>
        <taxon>Viridiplantae</taxon>
        <taxon>Streptophyta</taxon>
        <taxon>Embryophyta</taxon>
        <taxon>Tracheophyta</taxon>
        <taxon>Spermatophyta</taxon>
        <taxon>Magnoliopsida</taxon>
        <taxon>Liliopsida</taxon>
        <taxon>Poales</taxon>
        <taxon>Poaceae</taxon>
        <taxon>PACMAD clade</taxon>
        <taxon>Arundinoideae</taxon>
        <taxon>Arundineae</taxon>
        <taxon>Arundo</taxon>
    </lineage>
</organism>
<reference evidence="1" key="2">
    <citation type="journal article" date="2015" name="Data Brief">
        <title>Shoot transcriptome of the giant reed, Arundo donax.</title>
        <authorList>
            <person name="Barrero R.A."/>
            <person name="Guerrero F.D."/>
            <person name="Moolhuijzen P."/>
            <person name="Goolsby J.A."/>
            <person name="Tidwell J."/>
            <person name="Bellgard S.E."/>
            <person name="Bellgard M.I."/>
        </authorList>
    </citation>
    <scope>NUCLEOTIDE SEQUENCE</scope>
    <source>
        <tissue evidence="1">Shoot tissue taken approximately 20 cm above the soil surface</tissue>
    </source>
</reference>
<protein>
    <submittedName>
        <fullName evidence="1">Uncharacterized protein</fullName>
    </submittedName>
</protein>
<evidence type="ECO:0000313" key="1">
    <source>
        <dbReference type="EMBL" id="JAD27985.1"/>
    </source>
</evidence>
<reference evidence="1" key="1">
    <citation type="submission" date="2014-09" db="EMBL/GenBank/DDBJ databases">
        <authorList>
            <person name="Magalhaes I.L.F."/>
            <person name="Oliveira U."/>
            <person name="Santos F.R."/>
            <person name="Vidigal T.H.D.A."/>
            <person name="Brescovit A.D."/>
            <person name="Santos A.J."/>
        </authorList>
    </citation>
    <scope>NUCLEOTIDE SEQUENCE</scope>
    <source>
        <tissue evidence="1">Shoot tissue taken approximately 20 cm above the soil surface</tissue>
    </source>
</reference>
<proteinExistence type="predicted"/>
<sequence>MKQGVCEFHIQCNNWTFYVTFILTSNFDFEGQGLDNMYEVLDFLCFGQCV</sequence>
<dbReference type="EMBL" id="GBRH01269910">
    <property type="protein sequence ID" value="JAD27985.1"/>
    <property type="molecule type" value="Transcribed_RNA"/>
</dbReference>